<dbReference type="InterPro" id="IPR058443">
    <property type="entry name" value="DUF8130"/>
</dbReference>
<protein>
    <recommendedName>
        <fullName evidence="1">DUF8130 domain-containing protein</fullName>
    </recommendedName>
</protein>
<sequence>MTDGAGITQLVTRTYSHAIRLNNLSSPIGPIPTLDSLDGREQTVIQAALDGSYTTDTLPEWLTAFLAETSYIQVDTEYYLLKHSLPATTITATETDRDAVSGEIASSDAYETAVTHDDYVRTGLLQDARDGGVEVVHVWPALQSFLDNYEAVEYRGTLLSLTVTTNDPGAPYTVSATSVSHTNLADGSVWKVSDASPSVQGLIRDAAATTGLYPFSDPPGQVISMLREYEYVYFDGEFYTAYVEQAGIPPIEVRATTEPHPDQSETVLTVTLVNTTDTAVDITSGAPTPVGVLRYQKQGTDSREVLWSPAYTESEHVHTDGRDVTAVNRIALTTTIDGADSASQTFRHTQESLTPGDYRIESSVGYQSGENSGTVPYSIEFMVRERDEPA</sequence>
<comment type="caution">
    <text evidence="2">The sequence shown here is derived from an EMBL/GenBank/DDBJ whole genome shotgun (WGS) entry which is preliminary data.</text>
</comment>
<evidence type="ECO:0000313" key="2">
    <source>
        <dbReference type="EMBL" id="ELY77147.1"/>
    </source>
</evidence>
<feature type="domain" description="DUF8130" evidence="1">
    <location>
        <begin position="266"/>
        <end position="386"/>
    </location>
</feature>
<evidence type="ECO:0000259" key="1">
    <source>
        <dbReference type="Pfam" id="PF26451"/>
    </source>
</evidence>
<dbReference type="EMBL" id="AOIJ01000063">
    <property type="protein sequence ID" value="ELY77147.1"/>
    <property type="molecule type" value="Genomic_DNA"/>
</dbReference>
<dbReference type="AlphaFoldDB" id="L9YUJ4"/>
<dbReference type="PATRIC" id="fig|1230459.4.peg.3370"/>
<dbReference type="Proteomes" id="UP000011592">
    <property type="component" value="Unassembled WGS sequence"/>
</dbReference>
<organism evidence="2 3">
    <name type="scientific">Natrinema gari JCM 14663</name>
    <dbReference type="NCBI Taxonomy" id="1230459"/>
    <lineage>
        <taxon>Archaea</taxon>
        <taxon>Methanobacteriati</taxon>
        <taxon>Methanobacteriota</taxon>
        <taxon>Stenosarchaea group</taxon>
        <taxon>Halobacteria</taxon>
        <taxon>Halobacteriales</taxon>
        <taxon>Natrialbaceae</taxon>
        <taxon>Natrinema</taxon>
    </lineage>
</organism>
<keyword evidence="3" id="KW-1185">Reference proteome</keyword>
<dbReference type="RefSeq" id="WP_008457956.1">
    <property type="nucleotide sequence ID" value="NZ_AOIJ01000063.1"/>
</dbReference>
<accession>L9YUJ4</accession>
<reference evidence="2 3" key="1">
    <citation type="journal article" date="2014" name="PLoS Genet.">
        <title>Phylogenetically driven sequencing of extremely halophilic archaea reveals strategies for static and dynamic osmo-response.</title>
        <authorList>
            <person name="Becker E.A."/>
            <person name="Seitzer P.M."/>
            <person name="Tritt A."/>
            <person name="Larsen D."/>
            <person name="Krusor M."/>
            <person name="Yao A.I."/>
            <person name="Wu D."/>
            <person name="Madern D."/>
            <person name="Eisen J.A."/>
            <person name="Darling A.E."/>
            <person name="Facciotti M.T."/>
        </authorList>
    </citation>
    <scope>NUCLEOTIDE SEQUENCE [LARGE SCALE GENOMIC DNA]</scope>
    <source>
        <strain evidence="2 3">JCM 14663</strain>
    </source>
</reference>
<name>L9YUJ4_9EURY</name>
<proteinExistence type="predicted"/>
<evidence type="ECO:0000313" key="3">
    <source>
        <dbReference type="Proteomes" id="UP000011592"/>
    </source>
</evidence>
<gene>
    <name evidence="2" type="ORF">C486_16900</name>
</gene>
<dbReference type="Pfam" id="PF26451">
    <property type="entry name" value="DUF8130"/>
    <property type="match status" value="1"/>
</dbReference>